<dbReference type="Proteomes" id="UP000030758">
    <property type="component" value="Unassembled WGS sequence"/>
</dbReference>
<evidence type="ECO:0000313" key="8">
    <source>
        <dbReference type="Proteomes" id="UP000030764"/>
    </source>
</evidence>
<organism evidence="7">
    <name type="scientific">Trichuris suis</name>
    <name type="common">pig whipworm</name>
    <dbReference type="NCBI Taxonomy" id="68888"/>
    <lineage>
        <taxon>Eukaryota</taxon>
        <taxon>Metazoa</taxon>
        <taxon>Ecdysozoa</taxon>
        <taxon>Nematoda</taxon>
        <taxon>Enoplea</taxon>
        <taxon>Dorylaimia</taxon>
        <taxon>Trichinellida</taxon>
        <taxon>Trichuridae</taxon>
        <taxon>Trichuris</taxon>
    </lineage>
</organism>
<accession>A0A085N8J2</accession>
<comment type="subcellular location">
    <subcellularLocation>
        <location evidence="1">Membrane</location>
    </subcellularLocation>
</comment>
<feature type="transmembrane region" description="Helical" evidence="5">
    <location>
        <begin position="169"/>
        <end position="193"/>
    </location>
</feature>
<dbReference type="SUPFAM" id="SSF81321">
    <property type="entry name" value="Family A G protein-coupled receptor-like"/>
    <property type="match status" value="1"/>
</dbReference>
<keyword evidence="4 5" id="KW-0472">Membrane</keyword>
<reference evidence="7 8" key="1">
    <citation type="journal article" date="2014" name="Nat. Genet.">
        <title>Genome and transcriptome of the porcine whipworm Trichuris suis.</title>
        <authorList>
            <person name="Jex A.R."/>
            <person name="Nejsum P."/>
            <person name="Schwarz E.M."/>
            <person name="Hu L."/>
            <person name="Young N.D."/>
            <person name="Hall R.S."/>
            <person name="Korhonen P.K."/>
            <person name="Liao S."/>
            <person name="Thamsborg S."/>
            <person name="Xia J."/>
            <person name="Xu P."/>
            <person name="Wang S."/>
            <person name="Scheerlinck J.P."/>
            <person name="Hofmann A."/>
            <person name="Sternberg P.W."/>
            <person name="Wang J."/>
            <person name="Gasser R.B."/>
        </authorList>
    </citation>
    <scope>NUCLEOTIDE SEQUENCE [LARGE SCALE GENOMIC DNA]</scope>
    <source>
        <strain evidence="7">DCEP-RM93F</strain>
        <strain evidence="6">DCEP-RM93M</strain>
    </source>
</reference>
<dbReference type="InterPro" id="IPR047130">
    <property type="entry name" value="7TM_GPCR_Srsx_nematod"/>
</dbReference>
<keyword evidence="8" id="KW-1185">Reference proteome</keyword>
<name>A0A085N8J2_9BILA</name>
<evidence type="ECO:0008006" key="9">
    <source>
        <dbReference type="Google" id="ProtNLM"/>
    </source>
</evidence>
<sequence length="322" mass="35734">MCEETFPIYYMTIPVDSLAAIITLIEVTAVIMEHHLRKRKAFLLISVLLAGYLLAACGNLYSTINSIVSYTVKGDTVICQRSCFWRQLLLMIGYITVTDVCLIIAIDRAAAIILPIWYNQRYKLWLLTMQILLIPLHAIGINSGIYANIKDELIPYCTALSDGKNSAMILHLTTSNILLAVTVIIYIALIAWVKCKLYKDSETSDAVSNHHRQLRSKLLFTLAFSLFIHAFTVCLATIIGGIAVRAGNIRETIAIGKYGSVAVANGLLNSLFLYFRMPEIRIAVLKMGRKINRISTFASISKVLPITSGKLPSKTQGLTTTQ</sequence>
<feature type="transmembrane region" description="Helical" evidence="5">
    <location>
        <begin position="6"/>
        <end position="29"/>
    </location>
</feature>
<proteinExistence type="predicted"/>
<evidence type="ECO:0000256" key="2">
    <source>
        <dbReference type="ARBA" id="ARBA00022692"/>
    </source>
</evidence>
<dbReference type="EMBL" id="KL367532">
    <property type="protein sequence ID" value="KFD65788.1"/>
    <property type="molecule type" value="Genomic_DNA"/>
</dbReference>
<dbReference type="GO" id="GO:0004930">
    <property type="term" value="F:G protein-coupled receptor activity"/>
    <property type="evidence" value="ECO:0007669"/>
    <property type="project" value="InterPro"/>
</dbReference>
<feature type="transmembrane region" description="Helical" evidence="5">
    <location>
        <begin position="124"/>
        <end position="149"/>
    </location>
</feature>
<dbReference type="SMART" id="SM01381">
    <property type="entry name" value="7TM_GPCR_Srsx"/>
    <property type="match status" value="1"/>
</dbReference>
<feature type="transmembrane region" description="Helical" evidence="5">
    <location>
        <begin position="41"/>
        <end position="61"/>
    </location>
</feature>
<gene>
    <name evidence="6" type="ORF">M513_04726</name>
    <name evidence="7" type="ORF">M514_04726</name>
</gene>
<feature type="transmembrane region" description="Helical" evidence="5">
    <location>
        <begin position="255"/>
        <end position="275"/>
    </location>
</feature>
<dbReference type="InterPro" id="IPR000276">
    <property type="entry name" value="GPCR_Rhodpsn"/>
</dbReference>
<evidence type="ECO:0000256" key="4">
    <source>
        <dbReference type="ARBA" id="ARBA00023136"/>
    </source>
</evidence>
<evidence type="ECO:0000256" key="1">
    <source>
        <dbReference type="ARBA" id="ARBA00004370"/>
    </source>
</evidence>
<evidence type="ECO:0000313" key="7">
    <source>
        <dbReference type="EMBL" id="KFD65788.1"/>
    </source>
</evidence>
<evidence type="ECO:0000256" key="5">
    <source>
        <dbReference type="SAM" id="Phobius"/>
    </source>
</evidence>
<feature type="transmembrane region" description="Helical" evidence="5">
    <location>
        <begin position="91"/>
        <end position="117"/>
    </location>
</feature>
<dbReference type="GO" id="GO:0016020">
    <property type="term" value="C:membrane"/>
    <property type="evidence" value="ECO:0007669"/>
    <property type="project" value="UniProtKB-SubCell"/>
</dbReference>
<keyword evidence="2 5" id="KW-0812">Transmembrane</keyword>
<dbReference type="PANTHER" id="PTHR23360">
    <property type="entry name" value="G-PROTEIN COUPLED RECEPTORS FAMILY 1 PROFILE DOMAIN-CONTAINING PROTEIN-RELATED"/>
    <property type="match status" value="1"/>
</dbReference>
<dbReference type="AlphaFoldDB" id="A0A085N8J2"/>
<dbReference type="InterPro" id="IPR019424">
    <property type="entry name" value="7TM_GPCR_Srsx"/>
</dbReference>
<dbReference type="Gene3D" id="1.20.1070.10">
    <property type="entry name" value="Rhodopsin 7-helix transmembrane proteins"/>
    <property type="match status" value="1"/>
</dbReference>
<dbReference type="Pfam" id="PF10320">
    <property type="entry name" value="7TM_GPCR_Srsx"/>
    <property type="match status" value="1"/>
</dbReference>
<keyword evidence="3 5" id="KW-1133">Transmembrane helix</keyword>
<protein>
    <recommendedName>
        <fullName evidence="9">G-protein coupled receptors family 1 profile domain-containing protein</fullName>
    </recommendedName>
</protein>
<feature type="transmembrane region" description="Helical" evidence="5">
    <location>
        <begin position="218"/>
        <end position="243"/>
    </location>
</feature>
<evidence type="ECO:0000313" key="6">
    <source>
        <dbReference type="EMBL" id="KFD54383.1"/>
    </source>
</evidence>
<dbReference type="EMBL" id="KL363208">
    <property type="protein sequence ID" value="KFD54383.1"/>
    <property type="molecule type" value="Genomic_DNA"/>
</dbReference>
<dbReference type="Proteomes" id="UP000030764">
    <property type="component" value="Unassembled WGS sequence"/>
</dbReference>
<evidence type="ECO:0000256" key="3">
    <source>
        <dbReference type="ARBA" id="ARBA00022989"/>
    </source>
</evidence>